<keyword evidence="5 10" id="KW-0315">Glutamine amidotransferase</keyword>
<proteinExistence type="inferred from homology"/>
<keyword evidence="14" id="KW-1185">Reference proteome</keyword>
<dbReference type="HAMAP" id="MF_00278">
    <property type="entry name" value="HisH"/>
    <property type="match status" value="1"/>
</dbReference>
<evidence type="ECO:0000256" key="7">
    <source>
        <dbReference type="ARBA" id="ARBA00023239"/>
    </source>
</evidence>
<feature type="active site" evidence="10 11">
    <location>
        <position position="191"/>
    </location>
</feature>
<dbReference type="UniPathway" id="UPA00031">
    <property type="reaction ID" value="UER00010"/>
</dbReference>
<accession>A0A0M0LB01</accession>
<feature type="active site" description="Nucleophile" evidence="10 11">
    <location>
        <position position="80"/>
    </location>
</feature>
<keyword evidence="3 10" id="KW-0028">Amino-acid biosynthesis</keyword>
<dbReference type="PROSITE" id="PS51273">
    <property type="entry name" value="GATASE_TYPE_1"/>
    <property type="match status" value="1"/>
</dbReference>
<dbReference type="GO" id="GO:0000107">
    <property type="term" value="F:imidazoleglycerol-phosphate synthase activity"/>
    <property type="evidence" value="ECO:0007669"/>
    <property type="project" value="UniProtKB-UniRule"/>
</dbReference>
<dbReference type="OrthoDB" id="9807137at2"/>
<organism evidence="13 14">
    <name type="scientific">Viridibacillus arvi</name>
    <dbReference type="NCBI Taxonomy" id="263475"/>
    <lineage>
        <taxon>Bacteria</taxon>
        <taxon>Bacillati</taxon>
        <taxon>Bacillota</taxon>
        <taxon>Bacilli</taxon>
        <taxon>Bacillales</taxon>
        <taxon>Caryophanaceae</taxon>
        <taxon>Viridibacillus</taxon>
    </lineage>
</organism>
<dbReference type="EC" id="3.5.1.2" evidence="10"/>
<keyword evidence="13" id="KW-0808">Transferase</keyword>
<dbReference type="EC" id="4.3.2.10" evidence="10"/>
<comment type="catalytic activity">
    <reaction evidence="9 10">
        <text>L-glutamine + H2O = L-glutamate + NH4(+)</text>
        <dbReference type="Rhea" id="RHEA:15889"/>
        <dbReference type="ChEBI" id="CHEBI:15377"/>
        <dbReference type="ChEBI" id="CHEBI:28938"/>
        <dbReference type="ChEBI" id="CHEBI:29985"/>
        <dbReference type="ChEBI" id="CHEBI:58359"/>
        <dbReference type="EC" id="3.5.1.2"/>
    </reaction>
</comment>
<dbReference type="SUPFAM" id="SSF52317">
    <property type="entry name" value="Class I glutamine amidotransferase-like"/>
    <property type="match status" value="1"/>
</dbReference>
<evidence type="ECO:0000256" key="5">
    <source>
        <dbReference type="ARBA" id="ARBA00022962"/>
    </source>
</evidence>
<reference evidence="14" key="1">
    <citation type="submission" date="2015-08" db="EMBL/GenBank/DDBJ databases">
        <title>Fjat-10028 dsm 16317.</title>
        <authorList>
            <person name="Liu B."/>
            <person name="Wang J."/>
            <person name="Zhu Y."/>
            <person name="Liu G."/>
            <person name="Chen Q."/>
            <person name="Chen Z."/>
            <person name="Lan J."/>
            <person name="Che J."/>
            <person name="Ge C."/>
            <person name="Shi H."/>
            <person name="Pan Z."/>
            <person name="Liu X."/>
        </authorList>
    </citation>
    <scope>NUCLEOTIDE SEQUENCE [LARGE SCALE GENOMIC DNA]</scope>
    <source>
        <strain evidence="14">DSM 16317</strain>
    </source>
</reference>
<name>A0A0M0LB01_9BACL</name>
<dbReference type="NCBIfam" id="TIGR01855">
    <property type="entry name" value="IMP_synth_hisH"/>
    <property type="match status" value="1"/>
</dbReference>
<dbReference type="PATRIC" id="fig|263475.3.peg.2768"/>
<dbReference type="GeneID" id="301138301"/>
<evidence type="ECO:0000256" key="2">
    <source>
        <dbReference type="ARBA" id="ARBA00011152"/>
    </source>
</evidence>
<comment type="subunit">
    <text evidence="2 10">Heterodimer of HisH and HisF.</text>
</comment>
<dbReference type="EMBL" id="LILB01000008">
    <property type="protein sequence ID" value="KOO47838.1"/>
    <property type="molecule type" value="Genomic_DNA"/>
</dbReference>
<dbReference type="InterPro" id="IPR029062">
    <property type="entry name" value="Class_I_gatase-like"/>
</dbReference>
<dbReference type="PIRSF" id="PIRSF000495">
    <property type="entry name" value="Amidotransf_hisH"/>
    <property type="match status" value="1"/>
</dbReference>
<dbReference type="GO" id="GO:0004359">
    <property type="term" value="F:glutaminase activity"/>
    <property type="evidence" value="ECO:0007669"/>
    <property type="project" value="UniProtKB-EC"/>
</dbReference>
<comment type="subcellular location">
    <subcellularLocation>
        <location evidence="10">Cytoplasm</location>
    </subcellularLocation>
</comment>
<keyword evidence="10" id="KW-0963">Cytoplasm</keyword>
<evidence type="ECO:0000256" key="11">
    <source>
        <dbReference type="PIRSR" id="PIRSR000495-1"/>
    </source>
</evidence>
<dbReference type="InterPro" id="IPR017926">
    <property type="entry name" value="GATASE"/>
</dbReference>
<comment type="caution">
    <text evidence="13">The sequence shown here is derived from an EMBL/GenBank/DDBJ whole genome shotgun (WGS) entry which is preliminary data.</text>
</comment>
<dbReference type="PANTHER" id="PTHR42701">
    <property type="entry name" value="IMIDAZOLE GLYCEROL PHOSPHATE SYNTHASE SUBUNIT HISH"/>
    <property type="match status" value="1"/>
</dbReference>
<dbReference type="Proteomes" id="UP000036867">
    <property type="component" value="Unassembled WGS sequence"/>
</dbReference>
<dbReference type="Pfam" id="PF00117">
    <property type="entry name" value="GATase"/>
    <property type="match status" value="1"/>
</dbReference>
<dbReference type="AlphaFoldDB" id="A0A0M0LB01"/>
<dbReference type="GO" id="GO:0016829">
    <property type="term" value="F:lyase activity"/>
    <property type="evidence" value="ECO:0007669"/>
    <property type="project" value="UniProtKB-KW"/>
</dbReference>
<evidence type="ECO:0000256" key="6">
    <source>
        <dbReference type="ARBA" id="ARBA00023102"/>
    </source>
</evidence>
<comment type="function">
    <text evidence="10">IGPS catalyzes the conversion of PRFAR and glutamine to IGP, AICAR and glutamate. The HisH subunit catalyzes the hydrolysis of glutamine to glutamate and ammonia as part of the synthesis of IGP and AICAR. The resulting ammonia molecule is channeled to the active site of HisF.</text>
</comment>
<dbReference type="GO" id="GO:0000105">
    <property type="term" value="P:L-histidine biosynthetic process"/>
    <property type="evidence" value="ECO:0007669"/>
    <property type="project" value="UniProtKB-UniRule"/>
</dbReference>
<feature type="domain" description="Glutamine amidotransferase" evidence="12">
    <location>
        <begin position="5"/>
        <end position="196"/>
    </location>
</feature>
<evidence type="ECO:0000313" key="13">
    <source>
        <dbReference type="EMBL" id="KOO47838.1"/>
    </source>
</evidence>
<keyword evidence="6 10" id="KW-0368">Histidine biosynthesis</keyword>
<feature type="active site" evidence="10 11">
    <location>
        <position position="193"/>
    </location>
</feature>
<dbReference type="CDD" id="cd01748">
    <property type="entry name" value="GATase1_IGP_Synthase"/>
    <property type="match status" value="1"/>
</dbReference>
<evidence type="ECO:0000256" key="8">
    <source>
        <dbReference type="ARBA" id="ARBA00047838"/>
    </source>
</evidence>
<dbReference type="STRING" id="263475.AMD00_19585"/>
<dbReference type="InterPro" id="IPR010139">
    <property type="entry name" value="Imidazole-glycPsynth_HisH"/>
</dbReference>
<comment type="catalytic activity">
    <reaction evidence="8 10">
        <text>5-[(5-phospho-1-deoxy-D-ribulos-1-ylimino)methylamino]-1-(5-phospho-beta-D-ribosyl)imidazole-4-carboxamide + L-glutamine = D-erythro-1-(imidazol-4-yl)glycerol 3-phosphate + 5-amino-1-(5-phospho-beta-D-ribosyl)imidazole-4-carboxamide + L-glutamate + H(+)</text>
        <dbReference type="Rhea" id="RHEA:24793"/>
        <dbReference type="ChEBI" id="CHEBI:15378"/>
        <dbReference type="ChEBI" id="CHEBI:29985"/>
        <dbReference type="ChEBI" id="CHEBI:58278"/>
        <dbReference type="ChEBI" id="CHEBI:58359"/>
        <dbReference type="ChEBI" id="CHEBI:58475"/>
        <dbReference type="ChEBI" id="CHEBI:58525"/>
        <dbReference type="EC" id="4.3.2.10"/>
    </reaction>
</comment>
<dbReference type="Gene3D" id="3.40.50.880">
    <property type="match status" value="1"/>
</dbReference>
<comment type="pathway">
    <text evidence="1 10">Amino-acid biosynthesis; L-histidine biosynthesis; L-histidine from 5-phospho-alpha-D-ribose 1-diphosphate: step 5/9.</text>
</comment>
<dbReference type="PANTHER" id="PTHR42701:SF1">
    <property type="entry name" value="IMIDAZOLE GLYCEROL PHOSPHATE SYNTHASE SUBUNIT HISH"/>
    <property type="match status" value="1"/>
</dbReference>
<keyword evidence="13" id="KW-0328">Glycosyltransferase</keyword>
<gene>
    <name evidence="10 13" type="primary">hisH</name>
    <name evidence="13" type="ORF">AMD00_19585</name>
</gene>
<evidence type="ECO:0000256" key="10">
    <source>
        <dbReference type="HAMAP-Rule" id="MF_00278"/>
    </source>
</evidence>
<keyword evidence="7 10" id="KW-0456">Lyase</keyword>
<evidence type="ECO:0000256" key="9">
    <source>
        <dbReference type="ARBA" id="ARBA00049534"/>
    </source>
</evidence>
<evidence type="ECO:0000256" key="4">
    <source>
        <dbReference type="ARBA" id="ARBA00022801"/>
    </source>
</evidence>
<dbReference type="RefSeq" id="WP_053418710.1">
    <property type="nucleotide sequence ID" value="NZ_LILB01000008.1"/>
</dbReference>
<sequence length="216" mass="24215">MRIGIIDYGMGNLFSVEQAIKRLGYEVLVSADKEELFATDALILPGVGSFKDAMKRLQETNLDSLINEIEISNKPLLGICLGMQLLFQRSTENGSGKGLGIFKGEIERFAGINDDGIAYRVPHMGWNELQFAQHPEWLQENEMTGDHFVYFVHSYFATNIDQEELVAFAHYGNELVPGIVQRGSITGMQFHPEKSSEFGVLLLRLWLDGVKKGVVM</sequence>
<evidence type="ECO:0000259" key="12">
    <source>
        <dbReference type="Pfam" id="PF00117"/>
    </source>
</evidence>
<protein>
    <recommendedName>
        <fullName evidence="10">Imidazole glycerol phosphate synthase subunit HisH</fullName>
        <ecNumber evidence="10">4.3.2.10</ecNumber>
    </recommendedName>
    <alternativeName>
        <fullName evidence="10">IGP synthase glutaminase subunit</fullName>
        <ecNumber evidence="10">3.5.1.2</ecNumber>
    </alternativeName>
    <alternativeName>
        <fullName evidence="10">IGP synthase subunit HisH</fullName>
    </alternativeName>
    <alternativeName>
        <fullName evidence="10">ImGP synthase subunit HisH</fullName>
        <shortName evidence="10">IGPS subunit HisH</shortName>
    </alternativeName>
</protein>
<dbReference type="GO" id="GO:0005737">
    <property type="term" value="C:cytoplasm"/>
    <property type="evidence" value="ECO:0007669"/>
    <property type="project" value="UniProtKB-SubCell"/>
</dbReference>
<evidence type="ECO:0000313" key="14">
    <source>
        <dbReference type="Proteomes" id="UP000036867"/>
    </source>
</evidence>
<keyword evidence="4 10" id="KW-0378">Hydrolase</keyword>
<evidence type="ECO:0000256" key="1">
    <source>
        <dbReference type="ARBA" id="ARBA00005091"/>
    </source>
</evidence>
<evidence type="ECO:0000256" key="3">
    <source>
        <dbReference type="ARBA" id="ARBA00022605"/>
    </source>
</evidence>